<evidence type="ECO:0008006" key="4">
    <source>
        <dbReference type="Google" id="ProtNLM"/>
    </source>
</evidence>
<keyword evidence="3" id="KW-1185">Reference proteome</keyword>
<accession>A0A1H6A883</accession>
<dbReference type="PANTHER" id="PTHR40590">
    <property type="entry name" value="CYTOPLASMIC PROTEIN-RELATED"/>
    <property type="match status" value="1"/>
</dbReference>
<dbReference type="PANTHER" id="PTHR40590:SF1">
    <property type="entry name" value="CYTOPLASMIC PROTEIN"/>
    <property type="match status" value="1"/>
</dbReference>
<proteinExistence type="predicted"/>
<dbReference type="STRING" id="1120964.GCA_001313265_06814"/>
<reference evidence="3" key="1">
    <citation type="submission" date="2016-10" db="EMBL/GenBank/DDBJ databases">
        <authorList>
            <person name="Varghese N."/>
            <person name="Submissions S."/>
        </authorList>
    </citation>
    <scope>NUCLEOTIDE SEQUENCE [LARGE SCALE GENOMIC DNA]</scope>
    <source>
        <strain evidence="3">DSM 17298</strain>
    </source>
</reference>
<dbReference type="OrthoDB" id="9798714at2"/>
<dbReference type="Proteomes" id="UP000236736">
    <property type="component" value="Unassembled WGS sequence"/>
</dbReference>
<dbReference type="CDD" id="cd14789">
    <property type="entry name" value="Tiki"/>
    <property type="match status" value="1"/>
</dbReference>
<feature type="signal peptide" evidence="1">
    <location>
        <begin position="1"/>
        <end position="25"/>
    </location>
</feature>
<dbReference type="EMBL" id="FNVR01000038">
    <property type="protein sequence ID" value="SEG44661.1"/>
    <property type="molecule type" value="Genomic_DNA"/>
</dbReference>
<evidence type="ECO:0000313" key="2">
    <source>
        <dbReference type="EMBL" id="SEG44661.1"/>
    </source>
</evidence>
<gene>
    <name evidence="2" type="ORF">SAMN03080598_03976</name>
</gene>
<organism evidence="2 3">
    <name type="scientific">Algoriphagus boritolerans DSM 17298 = JCM 18970</name>
    <dbReference type="NCBI Taxonomy" id="1120964"/>
    <lineage>
        <taxon>Bacteria</taxon>
        <taxon>Pseudomonadati</taxon>
        <taxon>Bacteroidota</taxon>
        <taxon>Cytophagia</taxon>
        <taxon>Cytophagales</taxon>
        <taxon>Cyclobacteriaceae</taxon>
        <taxon>Algoriphagus</taxon>
    </lineage>
</organism>
<dbReference type="RefSeq" id="WP_103926531.1">
    <property type="nucleotide sequence ID" value="NZ_FNVR01000038.1"/>
</dbReference>
<dbReference type="Pfam" id="PF01963">
    <property type="entry name" value="TraB_PrgY_gumN"/>
    <property type="match status" value="1"/>
</dbReference>
<feature type="chain" id="PRO_5009292419" description="TraB family protein" evidence="1">
    <location>
        <begin position="26"/>
        <end position="288"/>
    </location>
</feature>
<dbReference type="AlphaFoldDB" id="A0A1H6A883"/>
<evidence type="ECO:0000313" key="3">
    <source>
        <dbReference type="Proteomes" id="UP000236736"/>
    </source>
</evidence>
<protein>
    <recommendedName>
        <fullName evidence="4">TraB family protein</fullName>
    </recommendedName>
</protein>
<evidence type="ECO:0000256" key="1">
    <source>
        <dbReference type="SAM" id="SignalP"/>
    </source>
</evidence>
<dbReference type="InterPro" id="IPR047111">
    <property type="entry name" value="YbaP-like"/>
</dbReference>
<dbReference type="InterPro" id="IPR002816">
    <property type="entry name" value="TraB/PrgY/GumN_fam"/>
</dbReference>
<keyword evidence="1" id="KW-0732">Signal</keyword>
<name>A0A1H6A883_9BACT</name>
<sequence>MKSIFLRKISLILALSFWLVGSATAQESSLLWKISGNGLEKESYLFGTIHIICKSDFLMDERITTAFESTEELILELDMSDPQLQLKMQQVSMNPGMKNIKGEMDESMASELDEFLMSNYGVGLAQLGVLKPFVLSSMVLIKALPCTETESYETFYTSKATDAGKTVVGLETVEFQVGIFDQIPQDLQLLELGKMLAEDYFQTEFQSMMEAYLAEDIRKLDSVMTSSGMMAEYRALLLDERNKSWVPLIADAMKSKSVFVAVGAGHLGGENGVISLLKQAGYSVDPVK</sequence>